<keyword evidence="4" id="KW-0677">Repeat</keyword>
<dbReference type="InterPro" id="IPR023395">
    <property type="entry name" value="MCP_dom_sf"/>
</dbReference>
<dbReference type="PANTHER" id="PTHR46181">
    <property type="entry name" value="MITOCHONDRIAL GLYCINE TRANSPORTER"/>
    <property type="match status" value="1"/>
</dbReference>
<dbReference type="InterPro" id="IPR002067">
    <property type="entry name" value="MCP"/>
</dbReference>
<evidence type="ECO:0000256" key="6">
    <source>
        <dbReference type="PROSITE-ProRule" id="PRU00282"/>
    </source>
</evidence>
<evidence type="ECO:0000256" key="5">
    <source>
        <dbReference type="ARBA" id="ARBA00023136"/>
    </source>
</evidence>
<dbReference type="PROSITE" id="PS50920">
    <property type="entry name" value="SOLCAR"/>
    <property type="match status" value="3"/>
</dbReference>
<sequence length="429" mass="45782">MQQQPPVDDPLEAAGDGQEDRDEEGDPDDCTGADDEGEEKRSAFEAHPRDSNPAIVRCAICLHLRSHHDGLQPQERDLTRRIVAREGVVVGGVPVQQSRRYMAEVVAEDAKKLAQGRQLQRNKSAVLAGKKSLASFAAGGGAAMVSTTLLQPLDVIKTHMQAAESVHSRKFGAVLKNILAEDGVRGLWRGTGPACVRVGFGAGLYFAVLGPMLDTLKKTFGGSSSSVVAGGGEGATGGALRDKLPAFVTLSAGALTRALASSVVCPITVIKTRMEYAAASGLHYPSTFHAIAIITRTEGLRGLYSGLMPTLARDAPYSGLYLFMYNRLQHSLGESMPTGSPQASISFLAGAMAGGGATLLTHPPDVIRTRLQLEQGRHSSIWSTVQHIVKVHGMKGLFVGVMPRVGRRALQQAFAWTIYEEIARLVQRL</sequence>
<name>A0ABP0XEE6_9BRYO</name>
<comment type="subcellular location">
    <subcellularLocation>
        <location evidence="1">Membrane</location>
        <topology evidence="1">Multi-pass membrane protein</topology>
    </subcellularLocation>
</comment>
<evidence type="ECO:0008006" key="11">
    <source>
        <dbReference type="Google" id="ProtNLM"/>
    </source>
</evidence>
<dbReference type="Pfam" id="PF00153">
    <property type="entry name" value="Mito_carr"/>
    <property type="match status" value="3"/>
</dbReference>
<evidence type="ECO:0000313" key="10">
    <source>
        <dbReference type="Proteomes" id="UP001497444"/>
    </source>
</evidence>
<evidence type="ECO:0000256" key="4">
    <source>
        <dbReference type="ARBA" id="ARBA00022737"/>
    </source>
</evidence>
<keyword evidence="5 6" id="KW-0472">Membrane</keyword>
<dbReference type="PANTHER" id="PTHR46181:SF3">
    <property type="entry name" value="MITOCHONDRIAL GLYCINE TRANSPORTER"/>
    <property type="match status" value="1"/>
</dbReference>
<evidence type="ECO:0000256" key="7">
    <source>
        <dbReference type="RuleBase" id="RU000488"/>
    </source>
</evidence>
<protein>
    <recommendedName>
        <fullName evidence="11">Solute carrier family 25 member 38 homolog</fullName>
    </recommendedName>
</protein>
<organism evidence="9 10">
    <name type="scientific">Sphagnum jensenii</name>
    <dbReference type="NCBI Taxonomy" id="128206"/>
    <lineage>
        <taxon>Eukaryota</taxon>
        <taxon>Viridiplantae</taxon>
        <taxon>Streptophyta</taxon>
        <taxon>Embryophyta</taxon>
        <taxon>Bryophyta</taxon>
        <taxon>Sphagnophytina</taxon>
        <taxon>Sphagnopsida</taxon>
        <taxon>Sphagnales</taxon>
        <taxon>Sphagnaceae</taxon>
        <taxon>Sphagnum</taxon>
    </lineage>
</organism>
<evidence type="ECO:0000313" key="9">
    <source>
        <dbReference type="EMBL" id="CAK9276900.1"/>
    </source>
</evidence>
<evidence type="ECO:0000256" key="3">
    <source>
        <dbReference type="ARBA" id="ARBA00022692"/>
    </source>
</evidence>
<reference evidence="9" key="1">
    <citation type="submission" date="2024-02" db="EMBL/GenBank/DDBJ databases">
        <authorList>
            <consortium name="ELIXIR-Norway"/>
            <consortium name="Elixir Norway"/>
        </authorList>
    </citation>
    <scope>NUCLEOTIDE SEQUENCE</scope>
</reference>
<dbReference type="SUPFAM" id="SSF103506">
    <property type="entry name" value="Mitochondrial carrier"/>
    <property type="match status" value="1"/>
</dbReference>
<keyword evidence="2 7" id="KW-0813">Transport</keyword>
<comment type="similarity">
    <text evidence="7">Belongs to the mitochondrial carrier (TC 2.A.29) family.</text>
</comment>
<feature type="compositionally biased region" description="Basic and acidic residues" evidence="8">
    <location>
        <begin position="38"/>
        <end position="48"/>
    </location>
</feature>
<dbReference type="Proteomes" id="UP001497444">
    <property type="component" value="Chromosome 8"/>
</dbReference>
<feature type="repeat" description="Solcar" evidence="6">
    <location>
        <begin position="130"/>
        <end position="215"/>
    </location>
</feature>
<dbReference type="PRINTS" id="PR00926">
    <property type="entry name" value="MITOCARRIER"/>
</dbReference>
<evidence type="ECO:0000256" key="8">
    <source>
        <dbReference type="SAM" id="MobiDB-lite"/>
    </source>
</evidence>
<evidence type="ECO:0000256" key="1">
    <source>
        <dbReference type="ARBA" id="ARBA00004141"/>
    </source>
</evidence>
<accession>A0ABP0XEE6</accession>
<proteinExistence type="inferred from homology"/>
<dbReference type="EMBL" id="OZ020103">
    <property type="protein sequence ID" value="CAK9276900.1"/>
    <property type="molecule type" value="Genomic_DNA"/>
</dbReference>
<feature type="repeat" description="Solcar" evidence="6">
    <location>
        <begin position="341"/>
        <end position="425"/>
    </location>
</feature>
<feature type="region of interest" description="Disordered" evidence="8">
    <location>
        <begin position="1"/>
        <end position="48"/>
    </location>
</feature>
<gene>
    <name evidence="9" type="ORF">CSSPJE1EN1_LOCUS22378</name>
</gene>
<keyword evidence="3 6" id="KW-0812">Transmembrane</keyword>
<dbReference type="InterPro" id="IPR018108">
    <property type="entry name" value="MCP_transmembrane"/>
</dbReference>
<evidence type="ECO:0000256" key="2">
    <source>
        <dbReference type="ARBA" id="ARBA00022448"/>
    </source>
</evidence>
<dbReference type="Gene3D" id="1.50.40.10">
    <property type="entry name" value="Mitochondrial carrier domain"/>
    <property type="match status" value="2"/>
</dbReference>
<keyword evidence="10" id="KW-1185">Reference proteome</keyword>
<feature type="repeat" description="Solcar" evidence="6">
    <location>
        <begin position="244"/>
        <end position="331"/>
    </location>
</feature>
<feature type="compositionally biased region" description="Acidic residues" evidence="8">
    <location>
        <begin position="17"/>
        <end position="37"/>
    </location>
</feature>